<accession>D2ZZB6</accession>
<evidence type="ECO:0000313" key="2">
    <source>
        <dbReference type="Proteomes" id="UP000003344"/>
    </source>
</evidence>
<organism evidence="1 2">
    <name type="scientific">Neisseria mucosa (strain ATCC 25996 / DSM 4631 / NCTC 10774 / M26)</name>
    <dbReference type="NCBI Taxonomy" id="546266"/>
    <lineage>
        <taxon>Bacteria</taxon>
        <taxon>Pseudomonadati</taxon>
        <taxon>Pseudomonadota</taxon>
        <taxon>Betaproteobacteria</taxon>
        <taxon>Neisseriales</taxon>
        <taxon>Neisseriaceae</taxon>
        <taxon>Neisseria</taxon>
    </lineage>
</organism>
<proteinExistence type="predicted"/>
<gene>
    <name evidence="1" type="ORF">NEIMUCOT_05991</name>
</gene>
<dbReference type="AlphaFoldDB" id="D2ZZB6"/>
<sequence>MLFKFWSSEKGVGAKLGGLGGLDAVFAIKQKFLKNELIIFDFKKYCLKSF</sequence>
<comment type="caution">
    <text evidence="1">The sequence shown here is derived from an EMBL/GenBank/DDBJ whole genome shotgun (WGS) entry which is preliminary data.</text>
</comment>
<protein>
    <submittedName>
        <fullName evidence="1">Uncharacterized protein</fullName>
    </submittedName>
</protein>
<evidence type="ECO:0000313" key="1">
    <source>
        <dbReference type="EMBL" id="EFC87618.1"/>
    </source>
</evidence>
<dbReference type="EMBL" id="ACDX02000017">
    <property type="protein sequence ID" value="EFC87618.1"/>
    <property type="molecule type" value="Genomic_DNA"/>
</dbReference>
<dbReference type="Proteomes" id="UP000003344">
    <property type="component" value="Unassembled WGS sequence"/>
</dbReference>
<reference evidence="1 2" key="1">
    <citation type="submission" date="2009-10" db="EMBL/GenBank/DDBJ databases">
        <authorList>
            <person name="Weinstock G."/>
            <person name="Sodergren E."/>
            <person name="Clifton S."/>
            <person name="Fulton L."/>
            <person name="Fulton B."/>
            <person name="Courtney L."/>
            <person name="Fronick C."/>
            <person name="Harrison M."/>
            <person name="Strong C."/>
            <person name="Farmer C."/>
            <person name="Delahaunty K."/>
            <person name="Markovic C."/>
            <person name="Hall O."/>
            <person name="Minx P."/>
            <person name="Tomlinson C."/>
            <person name="Mitreva M."/>
            <person name="Nelson J."/>
            <person name="Hou S."/>
            <person name="Wollam A."/>
            <person name="Pepin K.H."/>
            <person name="Johnson M."/>
            <person name="Bhonagiri V."/>
            <person name="Nash W.E."/>
            <person name="Warren W."/>
            <person name="Chinwalla A."/>
            <person name="Mardis E.R."/>
            <person name="Wilson R.K."/>
        </authorList>
    </citation>
    <scope>NUCLEOTIDE SEQUENCE [LARGE SCALE GENOMIC DNA]</scope>
    <source>
        <strain evidence="2">ATCC 25996 / DSM 4631 / NCTC 10774 / M26</strain>
    </source>
</reference>
<name>D2ZZB6_NEIM2</name>